<sequence>MRIKITWPSGEVTAELRDTPSSRAVWDALPVESDAQTWGDEVYFDIGIDLELEPDAADVVEAGAVCYWPPGSASAIPYGPTPVSRGGECRLASPATVLGQLTGDARALDTVDSGATIRVARADSVG</sequence>
<dbReference type="Proteomes" id="UP001596337">
    <property type="component" value="Unassembled WGS sequence"/>
</dbReference>
<dbReference type="Gene3D" id="2.40.100.20">
    <property type="match status" value="1"/>
</dbReference>
<organism evidence="2 3">
    <name type="scientific">Haloechinothrix salitolerans</name>
    <dbReference type="NCBI Taxonomy" id="926830"/>
    <lineage>
        <taxon>Bacteria</taxon>
        <taxon>Bacillati</taxon>
        <taxon>Actinomycetota</taxon>
        <taxon>Actinomycetes</taxon>
        <taxon>Pseudonocardiales</taxon>
        <taxon>Pseudonocardiaceae</taxon>
        <taxon>Haloechinothrix</taxon>
    </lineage>
</organism>
<dbReference type="InterPro" id="IPR025658">
    <property type="entry name" value="Cyclophilin_TM1367"/>
</dbReference>
<keyword evidence="3" id="KW-1185">Reference proteome</keyword>
<dbReference type="EMBL" id="JBHSXX010000001">
    <property type="protein sequence ID" value="MFC6868927.1"/>
    <property type="molecule type" value="Genomic_DNA"/>
</dbReference>
<reference evidence="3" key="1">
    <citation type="journal article" date="2019" name="Int. J. Syst. Evol. Microbiol.">
        <title>The Global Catalogue of Microorganisms (GCM) 10K type strain sequencing project: providing services to taxonomists for standard genome sequencing and annotation.</title>
        <authorList>
            <consortium name="The Broad Institute Genomics Platform"/>
            <consortium name="The Broad Institute Genome Sequencing Center for Infectious Disease"/>
            <person name="Wu L."/>
            <person name="Ma J."/>
        </authorList>
    </citation>
    <scope>NUCLEOTIDE SEQUENCE [LARGE SCALE GENOMIC DNA]</scope>
    <source>
        <strain evidence="3">KCTC 32255</strain>
    </source>
</reference>
<feature type="domain" description="Cyclophilin TM1367-like" evidence="1">
    <location>
        <begin position="1"/>
        <end position="119"/>
    </location>
</feature>
<dbReference type="Pfam" id="PF04126">
    <property type="entry name" value="Cyclophil_like"/>
    <property type="match status" value="1"/>
</dbReference>
<evidence type="ECO:0000313" key="2">
    <source>
        <dbReference type="EMBL" id="MFC6868927.1"/>
    </source>
</evidence>
<protein>
    <submittedName>
        <fullName evidence="2">Cyclophilin-like fold protein</fullName>
    </submittedName>
</protein>
<gene>
    <name evidence="2" type="ORF">ACFQGD_17430</name>
</gene>
<dbReference type="RefSeq" id="WP_345403177.1">
    <property type="nucleotide sequence ID" value="NZ_BAABLA010000113.1"/>
</dbReference>
<evidence type="ECO:0000259" key="1">
    <source>
        <dbReference type="Pfam" id="PF04126"/>
    </source>
</evidence>
<dbReference type="InterPro" id="IPR029000">
    <property type="entry name" value="Cyclophilin-like_dom_sf"/>
</dbReference>
<evidence type="ECO:0000313" key="3">
    <source>
        <dbReference type="Proteomes" id="UP001596337"/>
    </source>
</evidence>
<proteinExistence type="predicted"/>
<comment type="caution">
    <text evidence="2">The sequence shown here is derived from an EMBL/GenBank/DDBJ whole genome shotgun (WGS) entry which is preliminary data.</text>
</comment>
<accession>A0ABW2C2I4</accession>
<name>A0ABW2C2I4_9PSEU</name>
<dbReference type="SUPFAM" id="SSF50891">
    <property type="entry name" value="Cyclophilin-like"/>
    <property type="match status" value="1"/>
</dbReference>